<dbReference type="EC" id="3.4.11.10" evidence="8"/>
<dbReference type="RefSeq" id="WP_238227090.1">
    <property type="nucleotide sequence ID" value="NZ_BPQD01000025.1"/>
</dbReference>
<feature type="binding site" evidence="8">
    <location>
        <position position="286"/>
    </location>
    <ligand>
        <name>Mn(2+)</name>
        <dbReference type="ChEBI" id="CHEBI:29035"/>
        <label>2</label>
    </ligand>
</feature>
<evidence type="ECO:0000256" key="8">
    <source>
        <dbReference type="HAMAP-Rule" id="MF_00181"/>
    </source>
</evidence>
<keyword evidence="5 8" id="KW-0645">Protease</keyword>
<comment type="function">
    <text evidence="8">Presumably involved in the processing and regular turnover of intracellular proteins. Catalyzes the removal of unsubstituted N-terminal amino acids from various peptides.</text>
</comment>
<dbReference type="NCBIfam" id="NF002077">
    <property type="entry name" value="PRK00913.2-4"/>
    <property type="match status" value="1"/>
</dbReference>
<comment type="similarity">
    <text evidence="3 8">Belongs to the peptidase M17 family.</text>
</comment>
<dbReference type="SUPFAM" id="SSF52949">
    <property type="entry name" value="Macro domain-like"/>
    <property type="match status" value="1"/>
</dbReference>
<dbReference type="Pfam" id="PF00883">
    <property type="entry name" value="Peptidase_M17"/>
    <property type="match status" value="1"/>
</dbReference>
<dbReference type="Proteomes" id="UP001224644">
    <property type="component" value="Unassembled WGS sequence"/>
</dbReference>
<keyword evidence="11" id="KW-1185">Reference proteome</keyword>
<dbReference type="EC" id="3.4.11.1" evidence="8"/>
<dbReference type="NCBIfam" id="NF002074">
    <property type="entry name" value="PRK00913.1-4"/>
    <property type="match status" value="1"/>
</dbReference>
<gene>
    <name evidence="8" type="primary">pepA</name>
    <name evidence="10" type="ORF">QWZ12_13935</name>
</gene>
<sequence>MADDITIAFGPLAPVGRGDLVVFVGDDLTLAPEVAQAIGRGAADLLARAAASERFKGKSLSALSLPAPAGLDVDRLVVVGLGSEKDRAKIDWPVLGGFTASKVTGRTASVALILPGVSVSGGNAADFALGARLRHYSFDRYKTKKKPEGEEARGTALTLMVADPAAAEAAAPATEAVAEGVIVARELVNEPPNVLFPEEFARRAEALTKLGVEVEVLGPAKLAALGMGALLAVARGSVKEPRVVVMRWNGGTPGEAPIAFIGKGVCFDSGGISIKGAAGMEDMKGDMGGAACVVGTLHALASRKAKVNVVGAIGIVENMPDGDAYRPGDIVTSMSGQTIEIINTDAEGRLVLADVIWHVQGAYKPKFMVDLATLTGAIIVALGQDVAGLFSSDDDLAAKLTAAGEATGEAVWRMPLIPAYDKAIDSKFADMKNTGGRHGGAATAASFIKRYTNDVPWAHLDIAGVAMSSSSSEINRSWGAGWGVRLLDRLVRDNYEA</sequence>
<dbReference type="NCBIfam" id="NF002075">
    <property type="entry name" value="PRK00913.2-2"/>
    <property type="match status" value="1"/>
</dbReference>
<keyword evidence="6 8" id="KW-0378">Hydrolase</keyword>
<dbReference type="InterPro" id="IPR008283">
    <property type="entry name" value="Peptidase_M17_N"/>
</dbReference>
<name>A0ABT8BJ34_9HYPH</name>
<dbReference type="PROSITE" id="PS00631">
    <property type="entry name" value="CYTOSOL_AP"/>
    <property type="match status" value="1"/>
</dbReference>
<accession>A0ABT8BJ34</accession>
<organism evidence="10 11">
    <name type="scientific">Methylobacterium adhaesivum</name>
    <dbReference type="NCBI Taxonomy" id="333297"/>
    <lineage>
        <taxon>Bacteria</taxon>
        <taxon>Pseudomonadati</taxon>
        <taxon>Pseudomonadota</taxon>
        <taxon>Alphaproteobacteria</taxon>
        <taxon>Hyphomicrobiales</taxon>
        <taxon>Methylobacteriaceae</taxon>
        <taxon>Methylobacterium</taxon>
    </lineage>
</organism>
<keyword evidence="8" id="KW-0479">Metal-binding</keyword>
<dbReference type="PRINTS" id="PR00481">
    <property type="entry name" value="LAMNOPPTDASE"/>
</dbReference>
<feature type="binding site" evidence="8">
    <location>
        <position position="263"/>
    </location>
    <ligand>
        <name>Mn(2+)</name>
        <dbReference type="ChEBI" id="CHEBI:29035"/>
        <label>2</label>
    </ligand>
</feature>
<feature type="binding site" evidence="8">
    <location>
        <position position="345"/>
    </location>
    <ligand>
        <name>Mn(2+)</name>
        <dbReference type="ChEBI" id="CHEBI:29035"/>
        <label>1</label>
    </ligand>
</feature>
<dbReference type="InterPro" id="IPR000819">
    <property type="entry name" value="Peptidase_M17_C"/>
</dbReference>
<keyword evidence="8" id="KW-0963">Cytoplasm</keyword>
<comment type="caution">
    <text evidence="10">The sequence shown here is derived from an EMBL/GenBank/DDBJ whole genome shotgun (WGS) entry which is preliminary data.</text>
</comment>
<feature type="binding site" evidence="8">
    <location>
        <position position="268"/>
    </location>
    <ligand>
        <name>Mn(2+)</name>
        <dbReference type="ChEBI" id="CHEBI:29035"/>
        <label>1</label>
    </ligand>
</feature>
<feature type="binding site" evidence="8">
    <location>
        <position position="347"/>
    </location>
    <ligand>
        <name>Mn(2+)</name>
        <dbReference type="ChEBI" id="CHEBI:29035"/>
        <label>1</label>
    </ligand>
</feature>
<protein>
    <recommendedName>
        <fullName evidence="8">Probable cytosol aminopeptidase</fullName>
        <ecNumber evidence="8">3.4.11.1</ecNumber>
    </recommendedName>
    <alternativeName>
        <fullName evidence="8">Leucine aminopeptidase</fullName>
        <shortName evidence="8">LAP</shortName>
        <ecNumber evidence="8">3.4.11.10</ecNumber>
    </alternativeName>
    <alternativeName>
        <fullName evidence="8">Leucyl aminopeptidase</fullName>
    </alternativeName>
</protein>
<evidence type="ECO:0000259" key="9">
    <source>
        <dbReference type="PROSITE" id="PS00631"/>
    </source>
</evidence>
<dbReference type="EMBL" id="JAUFPX010000012">
    <property type="protein sequence ID" value="MDN3591700.1"/>
    <property type="molecule type" value="Genomic_DNA"/>
</dbReference>
<evidence type="ECO:0000256" key="2">
    <source>
        <dbReference type="ARBA" id="ARBA00000967"/>
    </source>
</evidence>
<evidence type="ECO:0000256" key="4">
    <source>
        <dbReference type="ARBA" id="ARBA00022438"/>
    </source>
</evidence>
<evidence type="ECO:0000256" key="6">
    <source>
        <dbReference type="ARBA" id="ARBA00022801"/>
    </source>
</evidence>
<evidence type="ECO:0000256" key="1">
    <source>
        <dbReference type="ARBA" id="ARBA00000135"/>
    </source>
</evidence>
<evidence type="ECO:0000256" key="5">
    <source>
        <dbReference type="ARBA" id="ARBA00022670"/>
    </source>
</evidence>
<dbReference type="PANTHER" id="PTHR11963">
    <property type="entry name" value="LEUCINE AMINOPEPTIDASE-RELATED"/>
    <property type="match status" value="1"/>
</dbReference>
<evidence type="ECO:0000313" key="10">
    <source>
        <dbReference type="EMBL" id="MDN3591700.1"/>
    </source>
</evidence>
<feature type="domain" description="Cytosol aminopeptidase" evidence="9">
    <location>
        <begin position="343"/>
        <end position="350"/>
    </location>
</feature>
<dbReference type="Gene3D" id="3.40.630.10">
    <property type="entry name" value="Zn peptidases"/>
    <property type="match status" value="1"/>
</dbReference>
<dbReference type="InterPro" id="IPR043472">
    <property type="entry name" value="Macro_dom-like"/>
</dbReference>
<comment type="catalytic activity">
    <reaction evidence="1 8">
        <text>Release of an N-terminal amino acid, Xaa-|-Yaa-, in which Xaa is preferably Leu, but may be other amino acids including Pro although not Arg or Lys, and Yaa may be Pro. Amino acid amides and methyl esters are also readily hydrolyzed, but rates on arylamides are exceedingly low.</text>
        <dbReference type="EC" id="3.4.11.1"/>
    </reaction>
</comment>
<dbReference type="SUPFAM" id="SSF53187">
    <property type="entry name" value="Zn-dependent exopeptidases"/>
    <property type="match status" value="1"/>
</dbReference>
<dbReference type="PANTHER" id="PTHR11963:SF23">
    <property type="entry name" value="CYTOSOL AMINOPEPTIDASE"/>
    <property type="match status" value="1"/>
</dbReference>
<proteinExistence type="inferred from homology"/>
<feature type="binding site" evidence="8">
    <location>
        <position position="268"/>
    </location>
    <ligand>
        <name>Mn(2+)</name>
        <dbReference type="ChEBI" id="CHEBI:29035"/>
        <label>2</label>
    </ligand>
</feature>
<feature type="active site" evidence="8">
    <location>
        <position position="275"/>
    </location>
</feature>
<dbReference type="CDD" id="cd00433">
    <property type="entry name" value="Peptidase_M17"/>
    <property type="match status" value="1"/>
</dbReference>
<comment type="cofactor">
    <cofactor evidence="8">
        <name>Mn(2+)</name>
        <dbReference type="ChEBI" id="CHEBI:29035"/>
    </cofactor>
    <text evidence="8">Binds 2 manganese ions per subunit.</text>
</comment>
<evidence type="ECO:0000256" key="3">
    <source>
        <dbReference type="ARBA" id="ARBA00009528"/>
    </source>
</evidence>
<dbReference type="GO" id="GO:0004177">
    <property type="term" value="F:aminopeptidase activity"/>
    <property type="evidence" value="ECO:0007669"/>
    <property type="project" value="UniProtKB-KW"/>
</dbReference>
<dbReference type="InterPro" id="IPR011356">
    <property type="entry name" value="Leucine_aapep/pepB"/>
</dbReference>
<feature type="binding site" evidence="8">
    <location>
        <position position="347"/>
    </location>
    <ligand>
        <name>Mn(2+)</name>
        <dbReference type="ChEBI" id="CHEBI:29035"/>
        <label>2</label>
    </ligand>
</feature>
<keyword evidence="4 8" id="KW-0031">Aminopeptidase</keyword>
<dbReference type="Pfam" id="PF02789">
    <property type="entry name" value="Peptidase_M17_N"/>
    <property type="match status" value="1"/>
</dbReference>
<comment type="catalytic activity">
    <reaction evidence="2 8">
        <text>Release of an N-terminal amino acid, preferentially leucine, but not glutamic or aspartic acids.</text>
        <dbReference type="EC" id="3.4.11.10"/>
    </reaction>
</comment>
<feature type="active site" evidence="8">
    <location>
        <position position="349"/>
    </location>
</feature>
<dbReference type="Gene3D" id="3.40.220.10">
    <property type="entry name" value="Leucine Aminopeptidase, subunit E, domain 1"/>
    <property type="match status" value="1"/>
</dbReference>
<evidence type="ECO:0000256" key="7">
    <source>
        <dbReference type="ARBA" id="ARBA00023211"/>
    </source>
</evidence>
<comment type="subcellular location">
    <subcellularLocation>
        <location evidence="8">Cytoplasm</location>
    </subcellularLocation>
</comment>
<dbReference type="InterPro" id="IPR023042">
    <property type="entry name" value="Peptidase_M17_leu_NH2_pept"/>
</dbReference>
<reference evidence="11" key="1">
    <citation type="journal article" date="2019" name="Int. J. Syst. Evol. Microbiol.">
        <title>The Global Catalogue of Microorganisms (GCM) 10K type strain sequencing project: providing services to taxonomists for standard genome sequencing and annotation.</title>
        <authorList>
            <consortium name="The Broad Institute Genomics Platform"/>
            <consortium name="The Broad Institute Genome Sequencing Center for Infectious Disease"/>
            <person name="Wu L."/>
            <person name="Ma J."/>
        </authorList>
    </citation>
    <scope>NUCLEOTIDE SEQUENCE [LARGE SCALE GENOMIC DNA]</scope>
    <source>
        <strain evidence="11">CECT 7069</strain>
    </source>
</reference>
<dbReference type="HAMAP" id="MF_00181">
    <property type="entry name" value="Cytosol_peptidase_M17"/>
    <property type="match status" value="1"/>
</dbReference>
<evidence type="ECO:0000313" key="11">
    <source>
        <dbReference type="Proteomes" id="UP001224644"/>
    </source>
</evidence>
<keyword evidence="7 8" id="KW-0464">Manganese</keyword>